<protein>
    <submittedName>
        <fullName evidence="5">Alpha/Beta hydrolase protein</fullName>
    </submittedName>
</protein>
<evidence type="ECO:0000313" key="5">
    <source>
        <dbReference type="EMBL" id="KAK0622895.1"/>
    </source>
</evidence>
<dbReference type="Gene3D" id="3.40.50.1820">
    <property type="entry name" value="alpha/beta hydrolase"/>
    <property type="match status" value="1"/>
</dbReference>
<reference evidence="5" key="1">
    <citation type="submission" date="2023-06" db="EMBL/GenBank/DDBJ databases">
        <title>Genome-scale phylogeny and comparative genomics of the fungal order Sordariales.</title>
        <authorList>
            <consortium name="Lawrence Berkeley National Laboratory"/>
            <person name="Hensen N."/>
            <person name="Bonometti L."/>
            <person name="Westerberg I."/>
            <person name="Brannstrom I.O."/>
            <person name="Guillou S."/>
            <person name="Cros-Aarteil S."/>
            <person name="Calhoun S."/>
            <person name="Haridas S."/>
            <person name="Kuo A."/>
            <person name="Mondo S."/>
            <person name="Pangilinan J."/>
            <person name="Riley R."/>
            <person name="Labutti K."/>
            <person name="Andreopoulos B."/>
            <person name="Lipzen A."/>
            <person name="Chen C."/>
            <person name="Yanf M."/>
            <person name="Daum C."/>
            <person name="Ng V."/>
            <person name="Clum A."/>
            <person name="Steindorff A."/>
            <person name="Ohm R."/>
            <person name="Martin F."/>
            <person name="Silar P."/>
            <person name="Natvig D."/>
            <person name="Lalanne C."/>
            <person name="Gautier V."/>
            <person name="Ament-Velasquez S.L."/>
            <person name="Kruys A."/>
            <person name="Hutchinson M.I."/>
            <person name="Powell A.J."/>
            <person name="Barry K."/>
            <person name="Miller A.N."/>
            <person name="Grigoriev I.V."/>
            <person name="Debuchy R."/>
            <person name="Gladieux P."/>
            <person name="Thoren M.H."/>
            <person name="Johannesson H."/>
        </authorList>
    </citation>
    <scope>NUCLEOTIDE SEQUENCE</scope>
    <source>
        <strain evidence="5">CBS 606.72</strain>
    </source>
</reference>
<sequence length="277" mass="31133">MLRHGYLRSPICWVKYAEKSFKGIWIVHDPAQKPDVVIYYVHGGGFVMGSSYFYLEFLMTWLLVLIDSGYNNPAIFALEYTLVPDALYPTQIEEGLASYDYVLSIVKDPSIVCVSGDSAGAMLVLCLLLRHDGRKPALALLISPWVTLVSRSDVRTQSDYLDIAQLRQYGRQLAGDRVDADDPSVSPGCCKDSSWWKRASPVRGIFITYGAEEVLAPEIEDLVNVLNRANVEIETRKERGGIHAWPVASLFLSNRENERLSGLRTMTQKVRDEIPSQ</sequence>
<evidence type="ECO:0000256" key="1">
    <source>
        <dbReference type="ARBA" id="ARBA00010515"/>
    </source>
</evidence>
<evidence type="ECO:0000313" key="6">
    <source>
        <dbReference type="Proteomes" id="UP001175000"/>
    </source>
</evidence>
<evidence type="ECO:0000256" key="3">
    <source>
        <dbReference type="PROSITE-ProRule" id="PRU10038"/>
    </source>
</evidence>
<dbReference type="GO" id="GO:0016787">
    <property type="term" value="F:hydrolase activity"/>
    <property type="evidence" value="ECO:0007669"/>
    <property type="project" value="UniProtKB-KW"/>
</dbReference>
<dbReference type="InterPro" id="IPR050300">
    <property type="entry name" value="GDXG_lipolytic_enzyme"/>
</dbReference>
<name>A0AA40C2R9_9PEZI</name>
<keyword evidence="6" id="KW-1185">Reference proteome</keyword>
<proteinExistence type="inferred from homology"/>
<dbReference type="PROSITE" id="PS01174">
    <property type="entry name" value="LIPASE_GDXG_SER"/>
    <property type="match status" value="1"/>
</dbReference>
<comment type="similarity">
    <text evidence="1">Belongs to the 'GDXG' lipolytic enzyme family.</text>
</comment>
<feature type="active site" evidence="3">
    <location>
        <position position="118"/>
    </location>
</feature>
<dbReference type="PANTHER" id="PTHR48081">
    <property type="entry name" value="AB HYDROLASE SUPERFAMILY PROTEIN C4A8.06C"/>
    <property type="match status" value="1"/>
</dbReference>
<evidence type="ECO:0000259" key="4">
    <source>
        <dbReference type="Pfam" id="PF07859"/>
    </source>
</evidence>
<feature type="domain" description="Alpha/beta hydrolase fold-3" evidence="4">
    <location>
        <begin position="39"/>
        <end position="245"/>
    </location>
</feature>
<comment type="caution">
    <text evidence="5">The sequence shown here is derived from an EMBL/GenBank/DDBJ whole genome shotgun (WGS) entry which is preliminary data.</text>
</comment>
<dbReference type="InterPro" id="IPR029058">
    <property type="entry name" value="AB_hydrolase_fold"/>
</dbReference>
<gene>
    <name evidence="5" type="ORF">B0T14DRAFT_514718</name>
</gene>
<dbReference type="SUPFAM" id="SSF53474">
    <property type="entry name" value="alpha/beta-Hydrolases"/>
    <property type="match status" value="1"/>
</dbReference>
<dbReference type="Pfam" id="PF07859">
    <property type="entry name" value="Abhydrolase_3"/>
    <property type="match status" value="1"/>
</dbReference>
<dbReference type="InterPro" id="IPR033140">
    <property type="entry name" value="Lipase_GDXG_put_SER_AS"/>
</dbReference>
<dbReference type="EMBL" id="JAULSU010000003">
    <property type="protein sequence ID" value="KAK0622895.1"/>
    <property type="molecule type" value="Genomic_DNA"/>
</dbReference>
<accession>A0AA40C2R9</accession>
<dbReference type="PANTHER" id="PTHR48081:SF2">
    <property type="entry name" value="ALPHA_BETA-HYDROLASE"/>
    <property type="match status" value="1"/>
</dbReference>
<dbReference type="AlphaFoldDB" id="A0AA40C2R9"/>
<evidence type="ECO:0000256" key="2">
    <source>
        <dbReference type="ARBA" id="ARBA00022801"/>
    </source>
</evidence>
<organism evidence="5 6">
    <name type="scientific">Immersiella caudata</name>
    <dbReference type="NCBI Taxonomy" id="314043"/>
    <lineage>
        <taxon>Eukaryota</taxon>
        <taxon>Fungi</taxon>
        <taxon>Dikarya</taxon>
        <taxon>Ascomycota</taxon>
        <taxon>Pezizomycotina</taxon>
        <taxon>Sordariomycetes</taxon>
        <taxon>Sordariomycetidae</taxon>
        <taxon>Sordariales</taxon>
        <taxon>Lasiosphaeriaceae</taxon>
        <taxon>Immersiella</taxon>
    </lineage>
</organism>
<dbReference type="InterPro" id="IPR013094">
    <property type="entry name" value="AB_hydrolase_3"/>
</dbReference>
<keyword evidence="2 5" id="KW-0378">Hydrolase</keyword>
<dbReference type="Proteomes" id="UP001175000">
    <property type="component" value="Unassembled WGS sequence"/>
</dbReference>